<dbReference type="SUPFAM" id="SSF56925">
    <property type="entry name" value="OMPA-like"/>
    <property type="match status" value="1"/>
</dbReference>
<evidence type="ECO:0008006" key="4">
    <source>
        <dbReference type="Google" id="ProtNLM"/>
    </source>
</evidence>
<sequence length="289" mass="31896">MIRTGGTARAHRTHYPPSGLSGEAGRRTRLGPTLAVAGLLAASTPIAHADEDRFSLTISGFRPTSTTEFEGSSSAVPGETLNLEEDFDLARKATRTRIEGMVRLSERQRLVFVYYNLKRKRSLAVDEEFTWNGQHYDIDTLVKTRFDFSLATLSYEYAFIDTPTWLVAGAIGAHWAEAKASITAEDTSLIDERERTSGGSPALGLRVLATPTPRWRLSGYAQAFKARVDGIDARFTRAGLAAEYRIWDNLGVQVGYDWFKLSADYAQTYWSGKLDIAIRGPTAGVTVAF</sequence>
<protein>
    <recommendedName>
        <fullName evidence="4">Outer membrane protein beta-barrel domain-containing protein</fullName>
    </recommendedName>
</protein>
<dbReference type="Proteomes" id="UP000249046">
    <property type="component" value="Unassembled WGS sequence"/>
</dbReference>
<evidence type="ECO:0000313" key="2">
    <source>
        <dbReference type="EMBL" id="PZQ19420.1"/>
    </source>
</evidence>
<dbReference type="AlphaFoldDB" id="A0A2W5N059"/>
<proteinExistence type="predicted"/>
<feature type="region of interest" description="Disordered" evidence="1">
    <location>
        <begin position="1"/>
        <end position="26"/>
    </location>
</feature>
<comment type="caution">
    <text evidence="2">The sequence shown here is derived from an EMBL/GenBank/DDBJ whole genome shotgun (WGS) entry which is preliminary data.</text>
</comment>
<evidence type="ECO:0000313" key="3">
    <source>
        <dbReference type="Proteomes" id="UP000249046"/>
    </source>
</evidence>
<evidence type="ECO:0000256" key="1">
    <source>
        <dbReference type="SAM" id="MobiDB-lite"/>
    </source>
</evidence>
<organism evidence="2 3">
    <name type="scientific">Rhodanobacter denitrificans</name>
    <dbReference type="NCBI Taxonomy" id="666685"/>
    <lineage>
        <taxon>Bacteria</taxon>
        <taxon>Pseudomonadati</taxon>
        <taxon>Pseudomonadota</taxon>
        <taxon>Gammaproteobacteria</taxon>
        <taxon>Lysobacterales</taxon>
        <taxon>Rhodanobacteraceae</taxon>
        <taxon>Rhodanobacter</taxon>
    </lineage>
</organism>
<reference evidence="2 3" key="1">
    <citation type="submission" date="2017-08" db="EMBL/GenBank/DDBJ databases">
        <title>Infants hospitalized years apart are colonized by the same room-sourced microbial strains.</title>
        <authorList>
            <person name="Brooks B."/>
            <person name="Olm M.R."/>
            <person name="Firek B.A."/>
            <person name="Baker R."/>
            <person name="Thomas B.C."/>
            <person name="Morowitz M.J."/>
            <person name="Banfield J.F."/>
        </authorList>
    </citation>
    <scope>NUCLEOTIDE SEQUENCE [LARGE SCALE GENOMIC DNA]</scope>
    <source>
        <strain evidence="2">S2_005_003_R2_42</strain>
    </source>
</reference>
<gene>
    <name evidence="2" type="ORF">DI564_01540</name>
</gene>
<accession>A0A2W5N059</accession>
<name>A0A2W5N059_9GAMM</name>
<dbReference type="EMBL" id="QFPO01000002">
    <property type="protein sequence ID" value="PZQ19420.1"/>
    <property type="molecule type" value="Genomic_DNA"/>
</dbReference>
<dbReference type="InterPro" id="IPR011250">
    <property type="entry name" value="OMP/PagP_B-barrel"/>
</dbReference>